<dbReference type="OrthoDB" id="9758243at2"/>
<dbReference type="AlphaFoldDB" id="A0A1H3NAF1"/>
<accession>A0A1H3NAF1</accession>
<evidence type="ECO:0000259" key="1">
    <source>
        <dbReference type="PROSITE" id="PS51192"/>
    </source>
</evidence>
<dbReference type="RefSeq" id="WP_089885818.1">
    <property type="nucleotide sequence ID" value="NZ_FNPF01000022.1"/>
</dbReference>
<dbReference type="SUPFAM" id="SSF52540">
    <property type="entry name" value="P-loop containing nucleoside triphosphate hydrolases"/>
    <property type="match status" value="1"/>
</dbReference>
<dbReference type="Proteomes" id="UP000199286">
    <property type="component" value="Unassembled WGS sequence"/>
</dbReference>
<gene>
    <name evidence="2" type="ORF">SAMN05444340_12217</name>
</gene>
<dbReference type="GO" id="GO:0009035">
    <property type="term" value="F:type I site-specific deoxyribonuclease activity"/>
    <property type="evidence" value="ECO:0007669"/>
    <property type="project" value="UniProtKB-EC"/>
</dbReference>
<keyword evidence="3" id="KW-1185">Reference proteome</keyword>
<dbReference type="Pfam" id="PF22679">
    <property type="entry name" value="T1R_D3-like"/>
    <property type="match status" value="1"/>
</dbReference>
<protein>
    <submittedName>
        <fullName evidence="2">Type I restriction enzyme, R subunit</fullName>
    </submittedName>
</protein>
<dbReference type="InterPro" id="IPR027417">
    <property type="entry name" value="P-loop_NTPase"/>
</dbReference>
<name>A0A1H3NAF1_9RHOB</name>
<dbReference type="Pfam" id="PF18766">
    <property type="entry name" value="SWI2_SNF2"/>
    <property type="match status" value="1"/>
</dbReference>
<feature type="domain" description="Helicase ATP-binding" evidence="1">
    <location>
        <begin position="300"/>
        <end position="490"/>
    </location>
</feature>
<dbReference type="InterPro" id="IPR055180">
    <property type="entry name" value="HsdR_RecA-like_helicase_dom_2"/>
</dbReference>
<evidence type="ECO:0000313" key="3">
    <source>
        <dbReference type="Proteomes" id="UP000199286"/>
    </source>
</evidence>
<dbReference type="Pfam" id="PF04313">
    <property type="entry name" value="HSDR_N"/>
    <property type="match status" value="1"/>
</dbReference>
<dbReference type="EMBL" id="FNPF01000022">
    <property type="protein sequence ID" value="SDY85836.1"/>
    <property type="molecule type" value="Genomic_DNA"/>
</dbReference>
<dbReference type="GO" id="GO:0003677">
    <property type="term" value="F:DNA binding"/>
    <property type="evidence" value="ECO:0007669"/>
    <property type="project" value="UniProtKB-KW"/>
</dbReference>
<dbReference type="InterPro" id="IPR007409">
    <property type="entry name" value="Restrct_endonuc_type1_HsdR_N"/>
</dbReference>
<organism evidence="2 3">
    <name type="scientific">Citreimonas salinaria</name>
    <dbReference type="NCBI Taxonomy" id="321339"/>
    <lineage>
        <taxon>Bacteria</taxon>
        <taxon>Pseudomonadati</taxon>
        <taxon>Pseudomonadota</taxon>
        <taxon>Alphaproteobacteria</taxon>
        <taxon>Rhodobacterales</taxon>
        <taxon>Roseobacteraceae</taxon>
        <taxon>Citreimonas</taxon>
    </lineage>
</organism>
<dbReference type="PROSITE" id="PS51192">
    <property type="entry name" value="HELICASE_ATP_BIND_1"/>
    <property type="match status" value="1"/>
</dbReference>
<dbReference type="SMART" id="SM00487">
    <property type="entry name" value="DEXDc"/>
    <property type="match status" value="1"/>
</dbReference>
<dbReference type="Gene3D" id="3.40.50.300">
    <property type="entry name" value="P-loop containing nucleotide triphosphate hydrolases"/>
    <property type="match status" value="2"/>
</dbReference>
<sequence length="1002" mass="113888">MTTKPKSFTAEKLHTEQVVERHIVDQLVATQGYDERPSDAFDKTLGLDREVVVAFIKGTQPEVWRTLEGQYPGAAEGEFFRNLEVALKGRGTLEVLREGFKIVPNMHFRLMFPRPASSLNPDLVRAWQGNRLTVMTQVVYSKRHGNAIDIVLFLNGIPVATLEVKNTLTGQTFRHAETQYRKDRSPAGEPLLTFKRGALVHFALDQEHVSMTTRLMNGKTRFLPFNRGRDGGAGNPDIEGDFAIGYLYADQPEGKAIFGREVWIDLMSKFIHLDKSDGKQKMLFPRFQQLDCVRKTLAHARTNGPGHNYLEQHSAGSGKSNTIAWLAHQAINLHDDQDKPIFDTAIIITDRLVLDRQLQATVASFEKTPGLVKKIGGTSRDLKAAIEAGARIIITTIQKFGTEHLAKLSGVNTRRFAIIIDEAHSSQSGKANADMVRSLTRSSEDVEDVILEYQRARGPQPNISFFAFTATPRPVTLERFGRIGPDGTPQAFHLYSMRQAVEEGFILDVLQNYTTYQAYFQLEKTIEDDPALRTRDGQRRVARFARLHPTNIAQKVEVIVEHFRRHVMHELGGEAKAMVVTESREHALRYWQGLKGYIEKQGYTDMRALVAFSGDLEVDGQTWTEEAANGFSEGELPKRFNGIKPDGTPYDVQYQVLVVAEKYQTGFDQPKLCAMYVDKKLDGLQAVQTLARLNRTHPGKERTFILDFRNSVEDIRTAFAPFYEATLLEERTNLSQIYTLEAQLHASPAIDMTEIGEFAQGFFVGRDLTSAERTRLEAIVRRARDRFLLADDEAATEEFRQLAKSYMRFYAFVSQVIPLEDSSLEGLYVYLDWLVRLLPSRAVPAQIEITDDMLRLEAYRIEKTDEGSASLSAGEGTRMQPIVEFGASPYTEEEERSLSQIVSAFNDRHGTTFSREDFLRLEQVNREILEDEDLREMILNNPEDVVRPEFANLFMGAMIRMFQRDTEMKSAVMTDNEAREMAIRHFFRTARRQVFEEAQDRS</sequence>
<dbReference type="InterPro" id="IPR040980">
    <property type="entry name" value="SWI2_SNF2"/>
</dbReference>
<dbReference type="Gene3D" id="3.90.1570.50">
    <property type="match status" value="1"/>
</dbReference>
<dbReference type="GO" id="GO:0009307">
    <property type="term" value="P:DNA restriction-modification system"/>
    <property type="evidence" value="ECO:0007669"/>
    <property type="project" value="UniProtKB-KW"/>
</dbReference>
<dbReference type="STRING" id="321339.SAMN05444340_12217"/>
<dbReference type="PANTHER" id="PTHR42927:SF1">
    <property type="entry name" value="HELICASE SUPERFAMILY 1 AND 2 DOMAIN-CONTAINING PROTEIN"/>
    <property type="match status" value="1"/>
</dbReference>
<dbReference type="InterPro" id="IPR014001">
    <property type="entry name" value="Helicase_ATP-bd"/>
</dbReference>
<dbReference type="PANTHER" id="PTHR42927">
    <property type="entry name" value="HELICASE SUPERFAMILY 1 AND 2 DOMAIN-CONTAINING PROTEIN"/>
    <property type="match status" value="1"/>
</dbReference>
<proteinExistence type="predicted"/>
<dbReference type="GO" id="GO:0005524">
    <property type="term" value="F:ATP binding"/>
    <property type="evidence" value="ECO:0007669"/>
    <property type="project" value="UniProtKB-KW"/>
</dbReference>
<reference evidence="2 3" key="1">
    <citation type="submission" date="2016-10" db="EMBL/GenBank/DDBJ databases">
        <authorList>
            <person name="de Groot N.N."/>
        </authorList>
    </citation>
    <scope>NUCLEOTIDE SEQUENCE [LARGE SCALE GENOMIC DNA]</scope>
    <source>
        <strain evidence="2 3">DSM 26880</strain>
    </source>
</reference>
<evidence type="ECO:0000313" key="2">
    <source>
        <dbReference type="EMBL" id="SDY85836.1"/>
    </source>
</evidence>